<accession>A0A2I5TD95</accession>
<gene>
    <name evidence="6 8" type="primary">citG</name>
    <name evidence="7" type="ORF">CWC46_15620</name>
    <name evidence="8" type="ORF">Ser39006_015625</name>
</gene>
<keyword evidence="5 6" id="KW-0067">ATP-binding</keyword>
<proteinExistence type="inferred from homology"/>
<evidence type="ECO:0000313" key="9">
    <source>
        <dbReference type="Proteomes" id="UP000017700"/>
    </source>
</evidence>
<sequence>MGNAFVRNPVAAGLPDIDRLVARALTVEVMLTPKPGLVDSENNGSHRDMDVPLFQSSITAVAPWFRRFTETGFHHASLPLSQLLSYARPVGIACEQSMLKATSGVNTHKGGIFAFGLLCTAAGWLVGCGQPQTQARLCQAVADMCGDLVRNELEKGGSAVTAGERLFQRHGLTGARGEAASGFGTVRQYALPAYQQALQQGMDEEKALLHTLVVLMAHNPDTNVVSRGGMEGLTFVQSSARRLLAQGVSIAALQDMNQAFVVRNLSPGGSADLLALTWLLSHYPAA</sequence>
<dbReference type="KEGG" id="serq:CWC46_15620"/>
<evidence type="ECO:0000256" key="6">
    <source>
        <dbReference type="HAMAP-Rule" id="MF_00397"/>
    </source>
</evidence>
<dbReference type="InterPro" id="IPR002736">
    <property type="entry name" value="CitG"/>
</dbReference>
<dbReference type="NCBIfam" id="TIGR03125">
    <property type="entry name" value="citrate_citG"/>
    <property type="match status" value="1"/>
</dbReference>
<evidence type="ECO:0000256" key="5">
    <source>
        <dbReference type="ARBA" id="ARBA00022840"/>
    </source>
</evidence>
<dbReference type="EC" id="2.4.2.52" evidence="6"/>
<dbReference type="PANTHER" id="PTHR30201">
    <property type="entry name" value="TRIPHOSPHORIBOSYL-DEPHOSPHO-COA SYNTHASE"/>
    <property type="match status" value="1"/>
</dbReference>
<reference evidence="8" key="2">
    <citation type="submission" date="2013-09" db="EMBL/GenBank/DDBJ databases">
        <authorList>
            <person name="Wang G."/>
            <person name="Yang Y."/>
            <person name="Su Y."/>
        </authorList>
    </citation>
    <scope>NUCLEOTIDE SEQUENCE</scope>
    <source>
        <strain evidence="8">ATCC 39006</strain>
    </source>
</reference>
<evidence type="ECO:0000313" key="7">
    <source>
        <dbReference type="EMBL" id="AUH02551.1"/>
    </source>
</evidence>
<reference evidence="8" key="4">
    <citation type="submission" date="2017-11" db="EMBL/GenBank/DDBJ databases">
        <title>Complete genome sequence of Serratia sp. ATCC 39006.</title>
        <authorList>
            <person name="Hampton H.G."/>
            <person name="Jackson S.A."/>
            <person name="Jauregui R."/>
            <person name="Poulter G.T.M."/>
            <person name="Salmond G.P.C."/>
            <person name="Fineran P.C."/>
        </authorList>
    </citation>
    <scope>NUCLEOTIDE SEQUENCE</scope>
    <source>
        <strain evidence="8">ATCC 39006</strain>
    </source>
</reference>
<dbReference type="Gene3D" id="1.10.4200.10">
    <property type="entry name" value="Triphosphoribosyl-dephospho-CoA protein"/>
    <property type="match status" value="1"/>
</dbReference>
<evidence type="ECO:0000256" key="3">
    <source>
        <dbReference type="ARBA" id="ARBA00022679"/>
    </source>
</evidence>
<evidence type="ECO:0000256" key="2">
    <source>
        <dbReference type="ARBA" id="ARBA00006812"/>
    </source>
</evidence>
<dbReference type="OrthoDB" id="114886at2"/>
<dbReference type="EMBL" id="CP025085">
    <property type="protein sequence ID" value="AUH02551.1"/>
    <property type="molecule type" value="Genomic_DNA"/>
</dbReference>
<evidence type="ECO:0000313" key="8">
    <source>
        <dbReference type="EMBL" id="AUH06867.1"/>
    </source>
</evidence>
<keyword evidence="4 6" id="KW-0547">Nucleotide-binding</keyword>
<dbReference type="STRING" id="104623.Ser39006_02358"/>
<dbReference type="InterPro" id="IPR017551">
    <property type="entry name" value="TriPribosyl-deP-CoA_syn_CitG"/>
</dbReference>
<dbReference type="GO" id="GO:0005524">
    <property type="term" value="F:ATP binding"/>
    <property type="evidence" value="ECO:0007669"/>
    <property type="project" value="UniProtKB-KW"/>
</dbReference>
<dbReference type="Proteomes" id="UP000017700">
    <property type="component" value="Chromosome"/>
</dbReference>
<dbReference type="KEGG" id="sera:Ser39006_015625"/>
<comment type="similarity">
    <text evidence="2 6">Belongs to the CitG/MdcB family.</text>
</comment>
<name>A0A2I5TD95_SERS3</name>
<evidence type="ECO:0000256" key="1">
    <source>
        <dbReference type="ARBA" id="ARBA00001210"/>
    </source>
</evidence>
<reference evidence="7 10" key="3">
    <citation type="submission" date="2017-11" db="EMBL/GenBank/DDBJ databases">
        <title>Complete genome sequence of Serratia sp. ATCC 39006 LacA.</title>
        <authorList>
            <person name="Hampton H.G."/>
            <person name="Jackson S.A."/>
            <person name="Jauregui R."/>
            <person name="Poulter G.T.M."/>
            <person name="Salmond G.P.C."/>
            <person name="Fineran P.C."/>
        </authorList>
    </citation>
    <scope>NUCLEOTIDE SEQUENCE [LARGE SCALE GENOMIC DNA]</scope>
    <source>
        <strain evidence="7 10">ATCC 39006</strain>
    </source>
</reference>
<dbReference type="Proteomes" id="UP000233778">
    <property type="component" value="Chromosome"/>
</dbReference>
<comment type="catalytic activity">
    <reaction evidence="1 6">
        <text>3'-dephospho-CoA + ATP = 2'-(5''-triphospho-alpha-D-ribosyl)-3'-dephospho-CoA + adenine</text>
        <dbReference type="Rhea" id="RHEA:15117"/>
        <dbReference type="ChEBI" id="CHEBI:16708"/>
        <dbReference type="ChEBI" id="CHEBI:30616"/>
        <dbReference type="ChEBI" id="CHEBI:57328"/>
        <dbReference type="ChEBI" id="CHEBI:61378"/>
        <dbReference type="EC" id="2.4.2.52"/>
    </reaction>
</comment>
<dbReference type="Pfam" id="PF01874">
    <property type="entry name" value="CitG"/>
    <property type="match status" value="1"/>
</dbReference>
<dbReference type="HAMAP" id="MF_00397">
    <property type="entry name" value="CitG"/>
    <property type="match status" value="1"/>
</dbReference>
<dbReference type="AlphaFoldDB" id="A0A2I5TD95"/>
<keyword evidence="9" id="KW-1185">Reference proteome</keyword>
<organism evidence="8 9">
    <name type="scientific">Serratia sp. (strain ATCC 39006)</name>
    <name type="common">Prodigiosinella confusarubida</name>
    <dbReference type="NCBI Taxonomy" id="104623"/>
    <lineage>
        <taxon>Bacteria</taxon>
        <taxon>Pseudomonadati</taxon>
        <taxon>Pseudomonadota</taxon>
        <taxon>Gammaproteobacteria</taxon>
        <taxon>Enterobacterales</taxon>
        <taxon>Pectobacteriaceae</taxon>
        <taxon>Prodigiosinella</taxon>
    </lineage>
</organism>
<dbReference type="GO" id="GO:0046917">
    <property type="term" value="F:triphosphoribosyl-dephospho-CoA synthase activity"/>
    <property type="evidence" value="ECO:0007669"/>
    <property type="project" value="UniProtKB-UniRule"/>
</dbReference>
<dbReference type="PANTHER" id="PTHR30201:SF2">
    <property type="entry name" value="2-(5''-TRIPHOSPHORIBOSYL)-3'-DEPHOSPHOCOENZYME-A SYNTHASE"/>
    <property type="match status" value="1"/>
</dbReference>
<evidence type="ECO:0000256" key="4">
    <source>
        <dbReference type="ARBA" id="ARBA00022741"/>
    </source>
</evidence>
<dbReference type="EMBL" id="CP025084">
    <property type="protein sequence ID" value="AUH06867.1"/>
    <property type="molecule type" value="Genomic_DNA"/>
</dbReference>
<dbReference type="RefSeq" id="WP_051391497.1">
    <property type="nucleotide sequence ID" value="NZ_CP025084.1"/>
</dbReference>
<keyword evidence="3 6" id="KW-0808">Transferase</keyword>
<protein>
    <recommendedName>
        <fullName evidence="6">Probable 2-(5''-triphosphoribosyl)-3'-dephosphocoenzyme-A synthase</fullName>
        <shortName evidence="6">2-(5''-triphosphoribosyl)-3'-dephospho-CoA synthase</shortName>
        <ecNumber evidence="6">2.4.2.52</ecNumber>
    </recommendedName>
</protein>
<dbReference type="GO" id="GO:0051191">
    <property type="term" value="P:prosthetic group biosynthetic process"/>
    <property type="evidence" value="ECO:0007669"/>
    <property type="project" value="TreeGrafter"/>
</dbReference>
<evidence type="ECO:0000313" key="10">
    <source>
        <dbReference type="Proteomes" id="UP000233778"/>
    </source>
</evidence>
<reference evidence="8 9" key="1">
    <citation type="journal article" date="2013" name="Genome Announc.">
        <title>Draft genome sequence of Serratia sp. strain ATCC 39006, a model bacterium for analysis of the biosynthesis and regulation of prodigiosin, a carbapenem, and gas vesicles.</title>
        <authorList>
            <person name="Fineran P.C."/>
            <person name="Iglesias Cans M.C."/>
            <person name="Ramsay J.P."/>
            <person name="Wilf N.M."/>
            <person name="Cossyleon D."/>
            <person name="McNeil M.B."/>
            <person name="Williamson N.R."/>
            <person name="Monson R.E."/>
            <person name="Becher S.A."/>
            <person name="Stanton J.A."/>
            <person name="Brugger K."/>
            <person name="Brown S.D."/>
            <person name="Salmond G.P."/>
        </authorList>
    </citation>
    <scope>NUCLEOTIDE SEQUENCE [LARGE SCALE GENOMIC DNA]</scope>
    <source>
        <strain evidence="8">ATCC 39006</strain>
        <strain evidence="9">ATCC 39006 / SC 11482</strain>
    </source>
</reference>